<dbReference type="Pfam" id="PF01453">
    <property type="entry name" value="B_lectin"/>
    <property type="match status" value="1"/>
</dbReference>
<dbReference type="InterPro" id="IPR036426">
    <property type="entry name" value="Bulb-type_lectin_dom_sf"/>
</dbReference>
<evidence type="ECO:0000256" key="12">
    <source>
        <dbReference type="ARBA" id="ARBA00048679"/>
    </source>
</evidence>
<dbReference type="PROSITE" id="PS00108">
    <property type="entry name" value="PROTEIN_KINASE_ST"/>
    <property type="match status" value="1"/>
</dbReference>
<reference evidence="18" key="2">
    <citation type="submission" date="2018-05" db="EMBL/GenBank/DDBJ databases">
        <title>OmerRS3 (Oryza meridionalis Reference Sequence Version 3).</title>
        <authorList>
            <person name="Zhang J."/>
            <person name="Kudrna D."/>
            <person name="Lee S."/>
            <person name="Talag J."/>
            <person name="Welchert J."/>
            <person name="Wing R.A."/>
        </authorList>
    </citation>
    <scope>NUCLEOTIDE SEQUENCE [LARGE SCALE GENOMIC DNA]</scope>
    <source>
        <strain evidence="18">cv. OR44</strain>
    </source>
</reference>
<dbReference type="HOGENOM" id="CLU_000288_116_2_1"/>
<dbReference type="SMART" id="SM00108">
    <property type="entry name" value="B_lectin"/>
    <property type="match status" value="1"/>
</dbReference>
<keyword evidence="14" id="KW-0812">Transmembrane</keyword>
<dbReference type="InterPro" id="IPR000719">
    <property type="entry name" value="Prot_kinase_dom"/>
</dbReference>
<feature type="domain" description="Apple" evidence="17">
    <location>
        <begin position="429"/>
        <end position="524"/>
    </location>
</feature>
<protein>
    <recommendedName>
        <fullName evidence="2">non-specific serine/threonine protein kinase</fullName>
        <ecNumber evidence="2">2.7.11.1</ecNumber>
    </recommendedName>
</protein>
<evidence type="ECO:0000313" key="19">
    <source>
        <dbReference type="Proteomes" id="UP000008021"/>
    </source>
</evidence>
<dbReference type="Gene3D" id="3.30.200.20">
    <property type="entry name" value="Phosphorylase Kinase, domain 1"/>
    <property type="match status" value="1"/>
</dbReference>
<proteinExistence type="predicted"/>
<dbReference type="Gene3D" id="2.90.10.30">
    <property type="match status" value="1"/>
</dbReference>
<dbReference type="InterPro" id="IPR008271">
    <property type="entry name" value="Ser/Thr_kinase_AS"/>
</dbReference>
<dbReference type="SMART" id="SM00220">
    <property type="entry name" value="S_TKc"/>
    <property type="match status" value="1"/>
</dbReference>
<dbReference type="PANTHER" id="PTHR47976">
    <property type="entry name" value="G-TYPE LECTIN S-RECEPTOR-LIKE SERINE/THREONINE-PROTEIN KINASE SD2-5"/>
    <property type="match status" value="1"/>
</dbReference>
<dbReference type="InterPro" id="IPR011009">
    <property type="entry name" value="Kinase-like_dom_sf"/>
</dbReference>
<dbReference type="GO" id="GO:0004674">
    <property type="term" value="F:protein serine/threonine kinase activity"/>
    <property type="evidence" value="ECO:0007669"/>
    <property type="project" value="UniProtKB-EC"/>
</dbReference>
<feature type="domain" description="Bulb-type lectin" evidence="16">
    <location>
        <begin position="123"/>
        <end position="251"/>
    </location>
</feature>
<evidence type="ECO:0000256" key="4">
    <source>
        <dbReference type="ARBA" id="ARBA00022679"/>
    </source>
</evidence>
<dbReference type="InterPro" id="IPR017441">
    <property type="entry name" value="Protein_kinase_ATP_BS"/>
</dbReference>
<keyword evidence="8" id="KW-0418">Kinase</keyword>
<keyword evidence="6" id="KW-0430">Lectin</keyword>
<evidence type="ECO:0000256" key="1">
    <source>
        <dbReference type="ARBA" id="ARBA00004479"/>
    </source>
</evidence>
<dbReference type="SUPFAM" id="SSF57414">
    <property type="entry name" value="Hairpin loop containing domain-like"/>
    <property type="match status" value="1"/>
</dbReference>
<keyword evidence="10" id="KW-0675">Receptor</keyword>
<keyword evidence="14" id="KW-1133">Transmembrane helix</keyword>
<reference evidence="18" key="1">
    <citation type="submission" date="2015-04" db="UniProtKB">
        <authorList>
            <consortium name="EnsemblPlants"/>
        </authorList>
    </citation>
    <scope>IDENTIFICATION</scope>
</reference>
<organism evidence="18">
    <name type="scientific">Oryza meridionalis</name>
    <dbReference type="NCBI Taxonomy" id="40149"/>
    <lineage>
        <taxon>Eukaryota</taxon>
        <taxon>Viridiplantae</taxon>
        <taxon>Streptophyta</taxon>
        <taxon>Embryophyta</taxon>
        <taxon>Tracheophyta</taxon>
        <taxon>Spermatophyta</taxon>
        <taxon>Magnoliopsida</taxon>
        <taxon>Liliopsida</taxon>
        <taxon>Poales</taxon>
        <taxon>Poaceae</taxon>
        <taxon>BOP clade</taxon>
        <taxon>Oryzoideae</taxon>
        <taxon>Oryzeae</taxon>
        <taxon>Oryzinae</taxon>
        <taxon>Oryza</taxon>
    </lineage>
</organism>
<dbReference type="PROSITE" id="PS50948">
    <property type="entry name" value="PAN"/>
    <property type="match status" value="1"/>
</dbReference>
<dbReference type="PROSITE" id="PS50011">
    <property type="entry name" value="PROTEIN_KINASE_DOM"/>
    <property type="match status" value="1"/>
</dbReference>
<dbReference type="GO" id="GO:0005524">
    <property type="term" value="F:ATP binding"/>
    <property type="evidence" value="ECO:0007669"/>
    <property type="project" value="UniProtKB-UniRule"/>
</dbReference>
<dbReference type="Gene3D" id="1.10.510.10">
    <property type="entry name" value="Transferase(Phosphotransferase) domain 1"/>
    <property type="match status" value="1"/>
</dbReference>
<keyword evidence="4" id="KW-0808">Transferase</keyword>
<feature type="domain" description="Protein kinase" evidence="15">
    <location>
        <begin position="606"/>
        <end position="814"/>
    </location>
</feature>
<dbReference type="GO" id="GO:0030246">
    <property type="term" value="F:carbohydrate binding"/>
    <property type="evidence" value="ECO:0007669"/>
    <property type="project" value="UniProtKB-KW"/>
</dbReference>
<accession>A0A0E0DC67</accession>
<comment type="catalytic activity">
    <reaction evidence="12">
        <text>L-seryl-[protein] + ATP = O-phospho-L-seryl-[protein] + ADP + H(+)</text>
        <dbReference type="Rhea" id="RHEA:17989"/>
        <dbReference type="Rhea" id="RHEA-COMP:9863"/>
        <dbReference type="Rhea" id="RHEA-COMP:11604"/>
        <dbReference type="ChEBI" id="CHEBI:15378"/>
        <dbReference type="ChEBI" id="CHEBI:29999"/>
        <dbReference type="ChEBI" id="CHEBI:30616"/>
        <dbReference type="ChEBI" id="CHEBI:83421"/>
        <dbReference type="ChEBI" id="CHEBI:456216"/>
        <dbReference type="EC" id="2.7.11.1"/>
    </reaction>
</comment>
<evidence type="ECO:0000256" key="14">
    <source>
        <dbReference type="SAM" id="Phobius"/>
    </source>
</evidence>
<keyword evidence="7 13" id="KW-0547">Nucleotide-binding</keyword>
<name>A0A0E0DC67_9ORYZ</name>
<dbReference type="InterPro" id="IPR003609">
    <property type="entry name" value="Pan_app"/>
</dbReference>
<dbReference type="GO" id="GO:0016020">
    <property type="term" value="C:membrane"/>
    <property type="evidence" value="ECO:0007669"/>
    <property type="project" value="UniProtKB-SubCell"/>
</dbReference>
<dbReference type="CDD" id="cd01098">
    <property type="entry name" value="PAN_AP_plant"/>
    <property type="match status" value="1"/>
</dbReference>
<keyword evidence="14" id="KW-0472">Membrane</keyword>
<feature type="binding site" evidence="13">
    <location>
        <position position="633"/>
    </location>
    <ligand>
        <name>ATP</name>
        <dbReference type="ChEBI" id="CHEBI:30616"/>
    </ligand>
</feature>
<dbReference type="Proteomes" id="UP000008021">
    <property type="component" value="Chromosome 4"/>
</dbReference>
<evidence type="ECO:0000256" key="13">
    <source>
        <dbReference type="PROSITE-ProRule" id="PRU10141"/>
    </source>
</evidence>
<keyword evidence="5" id="KW-0732">Signal</keyword>
<keyword evidence="3" id="KW-0245">EGF-like domain</keyword>
<dbReference type="FunFam" id="2.90.10.30:FF:000003">
    <property type="entry name" value="Os04g0303100 protein"/>
    <property type="match status" value="1"/>
</dbReference>
<dbReference type="PROSITE" id="PS00107">
    <property type="entry name" value="PROTEIN_KINASE_ATP"/>
    <property type="match status" value="1"/>
</dbReference>
<dbReference type="STRING" id="40149.A0A0E0DC67"/>
<feature type="transmembrane region" description="Helical" evidence="14">
    <location>
        <begin position="550"/>
        <end position="571"/>
    </location>
</feature>
<evidence type="ECO:0000256" key="2">
    <source>
        <dbReference type="ARBA" id="ARBA00012513"/>
    </source>
</evidence>
<dbReference type="Gramene" id="OMERI04G06090.1">
    <property type="protein sequence ID" value="OMERI04G06090.1"/>
    <property type="gene ID" value="OMERI04G06090"/>
</dbReference>
<dbReference type="EnsemblPlants" id="OMERI04G06090.1">
    <property type="protein sequence ID" value="OMERI04G06090.1"/>
    <property type="gene ID" value="OMERI04G06090"/>
</dbReference>
<dbReference type="AlphaFoldDB" id="A0A0E0DC67"/>
<dbReference type="CDD" id="cd00028">
    <property type="entry name" value="B_lectin"/>
    <property type="match status" value="1"/>
</dbReference>
<dbReference type="GO" id="GO:0106310">
    <property type="term" value="F:protein serine kinase activity"/>
    <property type="evidence" value="ECO:0007669"/>
    <property type="project" value="RHEA"/>
</dbReference>
<dbReference type="InterPro" id="IPR051343">
    <property type="entry name" value="G-type_lectin_kinases/EP1-like"/>
</dbReference>
<dbReference type="Pfam" id="PF00024">
    <property type="entry name" value="PAN_1"/>
    <property type="match status" value="1"/>
</dbReference>
<sequence length="814" mass="91601">MEERNANAVACLIMKLHITIPVSTLKMLELLKLMISACAFPHDTAEGNLFTRIHGNQSYMGMPVKPIVVTLGLEVVKPIDLQKKFKAPSAPFVSGQPYDYPMANLSTRWVNNAAMLKHNSYTYGSAVRAIVLRSQKQLPGISFAAGFFCAPPCQAFLFAVFIVYTNSGAGITLSVNGMAQVIWSANWARLVGENATIELTGDGNLVLHEANGRLVWSSNTSVHSVAGMEITEHGNLVLFDQRNATVWQSFDHPTDVLVSGQSLLQGMKLRANISTTNWTESKLYMTVLPDGLYGYVGSKPPQLYYTYLVDTNKSRKDPTRVTFTNGSISIFLQSTQAGKPEAIIALPEAKSTQYIRLEYDGHLRLYEWSDEKWTMVSDVIKKYPDDCAFPTVCGEYGICAGGQCICPLQTNTSSGYFHPVDERKANLGCAPMTPISYQEKQNHQFLTLTDVSYFDESQIIANAKNREDCKQACLKNCSCRAVMFRYDQNVSDGECQLVTEVFSLQSIQPEIIHYNSTAYLKVQLTASSSAPKQTSSSAPTQKKSYKITTILGSTVAAIITLVLVVIVGIYVQMRRKYPEIDEELDFDILPGMPMRFSFQKLRECTEDFSKKLGEGGFGSVFEGKISEERVAVKRLESARQGNKEFLAEVETIGSIEHINLVRLIGFCVEKSNRILVYEYMPRGSLDKWIYYRHNNTPLDWNTRRKIAHLDIKPQNILLDENFNAKLADFGLSKLMDRDQSKLIDMVDKHSNDMISRQEEMIQMMKFAMWCLQNDSCQRPSMSMVVKSCLLKAIHRYIQLHLLHQYYLVQDEMGG</sequence>
<dbReference type="Pfam" id="PF00069">
    <property type="entry name" value="Pkinase"/>
    <property type="match status" value="1"/>
</dbReference>
<evidence type="ECO:0000256" key="6">
    <source>
        <dbReference type="ARBA" id="ARBA00022734"/>
    </source>
</evidence>
<evidence type="ECO:0000256" key="7">
    <source>
        <dbReference type="ARBA" id="ARBA00022741"/>
    </source>
</evidence>
<evidence type="ECO:0000256" key="3">
    <source>
        <dbReference type="ARBA" id="ARBA00022536"/>
    </source>
</evidence>
<dbReference type="eggNOG" id="ENOG502QUNW">
    <property type="taxonomic scope" value="Eukaryota"/>
</dbReference>
<dbReference type="PANTHER" id="PTHR47976:SF30">
    <property type="entry name" value="RECEPTOR-LIKE SERINE_THREONINE-PROTEIN KINASE"/>
    <property type="match status" value="1"/>
</dbReference>
<evidence type="ECO:0000256" key="5">
    <source>
        <dbReference type="ARBA" id="ARBA00022729"/>
    </source>
</evidence>
<evidence type="ECO:0000256" key="11">
    <source>
        <dbReference type="ARBA" id="ARBA00047899"/>
    </source>
</evidence>
<dbReference type="PROSITE" id="PS50927">
    <property type="entry name" value="BULB_LECTIN"/>
    <property type="match status" value="1"/>
</dbReference>
<evidence type="ECO:0000256" key="9">
    <source>
        <dbReference type="ARBA" id="ARBA00022840"/>
    </source>
</evidence>
<evidence type="ECO:0000256" key="8">
    <source>
        <dbReference type="ARBA" id="ARBA00022777"/>
    </source>
</evidence>
<comment type="subcellular location">
    <subcellularLocation>
        <location evidence="1">Membrane</location>
        <topology evidence="1">Single-pass type I membrane protein</topology>
    </subcellularLocation>
</comment>
<evidence type="ECO:0000259" key="16">
    <source>
        <dbReference type="PROSITE" id="PS50927"/>
    </source>
</evidence>
<dbReference type="InterPro" id="IPR001480">
    <property type="entry name" value="Bulb-type_lectin_dom"/>
</dbReference>
<dbReference type="GO" id="GO:0051707">
    <property type="term" value="P:response to other organism"/>
    <property type="evidence" value="ECO:0007669"/>
    <property type="project" value="UniProtKB-ARBA"/>
</dbReference>
<keyword evidence="19" id="KW-1185">Reference proteome</keyword>
<dbReference type="SUPFAM" id="SSF56112">
    <property type="entry name" value="Protein kinase-like (PK-like)"/>
    <property type="match status" value="1"/>
</dbReference>
<dbReference type="EC" id="2.7.11.1" evidence="2"/>
<evidence type="ECO:0000313" key="18">
    <source>
        <dbReference type="EnsemblPlants" id="OMERI04G06090.1"/>
    </source>
</evidence>
<comment type="catalytic activity">
    <reaction evidence="11">
        <text>L-threonyl-[protein] + ATP = O-phospho-L-threonyl-[protein] + ADP + H(+)</text>
        <dbReference type="Rhea" id="RHEA:46608"/>
        <dbReference type="Rhea" id="RHEA-COMP:11060"/>
        <dbReference type="Rhea" id="RHEA-COMP:11605"/>
        <dbReference type="ChEBI" id="CHEBI:15378"/>
        <dbReference type="ChEBI" id="CHEBI:30013"/>
        <dbReference type="ChEBI" id="CHEBI:30616"/>
        <dbReference type="ChEBI" id="CHEBI:61977"/>
        <dbReference type="ChEBI" id="CHEBI:456216"/>
        <dbReference type="EC" id="2.7.11.1"/>
    </reaction>
</comment>
<keyword evidence="9 13" id="KW-0067">ATP-binding</keyword>
<dbReference type="FunFam" id="3.30.200.20:FF:000178">
    <property type="entry name" value="serine/threonine-protein kinase PBS1-like"/>
    <property type="match status" value="1"/>
</dbReference>
<evidence type="ECO:0000259" key="15">
    <source>
        <dbReference type="PROSITE" id="PS50011"/>
    </source>
</evidence>
<evidence type="ECO:0000259" key="17">
    <source>
        <dbReference type="PROSITE" id="PS50948"/>
    </source>
</evidence>
<evidence type="ECO:0000256" key="10">
    <source>
        <dbReference type="ARBA" id="ARBA00023170"/>
    </source>
</evidence>
<dbReference type="SUPFAM" id="SSF51110">
    <property type="entry name" value="alpha-D-mannose-specific plant lectins"/>
    <property type="match status" value="1"/>
</dbReference>
<dbReference type="SMART" id="SM00473">
    <property type="entry name" value="PAN_AP"/>
    <property type="match status" value="1"/>
</dbReference>
<dbReference type="FunFam" id="2.90.10.10:FF:000039">
    <property type="entry name" value="G-type lectin S-receptor-like serine/threonine-protein kinase SD2-5"/>
    <property type="match status" value="1"/>
</dbReference>